<dbReference type="CDD" id="cd02440">
    <property type="entry name" value="AdoMet_MTases"/>
    <property type="match status" value="1"/>
</dbReference>
<keyword evidence="4" id="KW-1185">Reference proteome</keyword>
<dbReference type="Pfam" id="PF13649">
    <property type="entry name" value="Methyltransf_25"/>
    <property type="match status" value="1"/>
</dbReference>
<dbReference type="OrthoDB" id="9811589at2"/>
<organism evidence="3 4">
    <name type="scientific">Paranoxybacillus vitaminiphilus</name>
    <dbReference type="NCBI Taxonomy" id="581036"/>
    <lineage>
        <taxon>Bacteria</taxon>
        <taxon>Bacillati</taxon>
        <taxon>Bacillota</taxon>
        <taxon>Bacilli</taxon>
        <taxon>Bacillales</taxon>
        <taxon>Anoxybacillaceae</taxon>
        <taxon>Paranoxybacillus</taxon>
    </lineage>
</organism>
<dbReference type="Proteomes" id="UP000248555">
    <property type="component" value="Unassembled WGS sequence"/>
</dbReference>
<evidence type="ECO:0000259" key="2">
    <source>
        <dbReference type="Pfam" id="PF13649"/>
    </source>
</evidence>
<evidence type="ECO:0000313" key="4">
    <source>
        <dbReference type="Proteomes" id="UP000248555"/>
    </source>
</evidence>
<feature type="domain" description="Methyltransferase" evidence="2">
    <location>
        <begin position="42"/>
        <end position="136"/>
    </location>
</feature>
<dbReference type="SUPFAM" id="SSF53335">
    <property type="entry name" value="S-adenosyl-L-methionine-dependent methyltransferases"/>
    <property type="match status" value="1"/>
</dbReference>
<accession>A0A327YWX2</accession>
<dbReference type="InterPro" id="IPR029063">
    <property type="entry name" value="SAM-dependent_MTases_sf"/>
</dbReference>
<dbReference type="Gene3D" id="3.40.50.150">
    <property type="entry name" value="Vaccinia Virus protein VP39"/>
    <property type="match status" value="1"/>
</dbReference>
<keyword evidence="3" id="KW-0489">Methyltransferase</keyword>
<dbReference type="RefSeq" id="WP_111644291.1">
    <property type="nucleotide sequence ID" value="NZ_QLMH01000002.1"/>
</dbReference>
<dbReference type="GO" id="GO:0008168">
    <property type="term" value="F:methyltransferase activity"/>
    <property type="evidence" value="ECO:0007669"/>
    <property type="project" value="UniProtKB-KW"/>
</dbReference>
<name>A0A327YWX2_9BACL</name>
<comment type="caution">
    <text evidence="3">The sequence shown here is derived from an EMBL/GenBank/DDBJ whole genome shotgun (WGS) entry which is preliminary data.</text>
</comment>
<gene>
    <name evidence="3" type="ORF">B0I26_102454</name>
</gene>
<protein>
    <submittedName>
        <fullName evidence="3">Methyltransferase family protein</fullName>
    </submittedName>
</protein>
<dbReference type="PANTHER" id="PTHR43861">
    <property type="entry name" value="TRANS-ACONITATE 2-METHYLTRANSFERASE-RELATED"/>
    <property type="match status" value="1"/>
</dbReference>
<proteinExistence type="predicted"/>
<dbReference type="Gene3D" id="2.20.25.110">
    <property type="entry name" value="S-adenosyl-L-methionine-dependent methyltransferases"/>
    <property type="match status" value="1"/>
</dbReference>
<evidence type="ECO:0000256" key="1">
    <source>
        <dbReference type="ARBA" id="ARBA00022679"/>
    </source>
</evidence>
<keyword evidence="1 3" id="KW-0808">Transferase</keyword>
<dbReference type="GO" id="GO:0032259">
    <property type="term" value="P:methylation"/>
    <property type="evidence" value="ECO:0007669"/>
    <property type="project" value="UniProtKB-KW"/>
</dbReference>
<evidence type="ECO:0000313" key="3">
    <source>
        <dbReference type="EMBL" id="RAK22459.1"/>
    </source>
</evidence>
<dbReference type="EMBL" id="QLMH01000002">
    <property type="protein sequence ID" value="RAK22459.1"/>
    <property type="molecule type" value="Genomic_DNA"/>
</dbReference>
<sequence>MAYEQFAYLYDYLMKDAPYEAWRDFVKRKIKQYGRTSSARLLDVGCGTGELSVRLAQDGFQVTGIDLSEDMLTVAQAKAEESGVRVEFFQQNMTELEGFALFDCVVIFCDSLNYLQNEAEVRQTFARIYEHLHDGGLFMFDVHSIYKMEHLFANQTFANNEEKISYIWNCFPGDVPYSVEHELTFFVQQSNGMYERFDEWHIQRTYEVERYQQWLLSTGFEVLDISADFTGEFPTETSERIFFVAKK</sequence>
<dbReference type="InterPro" id="IPR041698">
    <property type="entry name" value="Methyltransf_25"/>
</dbReference>
<dbReference type="AlphaFoldDB" id="A0A327YWX2"/>
<reference evidence="3 4" key="1">
    <citation type="submission" date="2018-06" db="EMBL/GenBank/DDBJ databases">
        <title>Genomic Encyclopedia of Type Strains, Phase III (KMG-III): the genomes of soil and plant-associated and newly described type strains.</title>
        <authorList>
            <person name="Whitman W."/>
        </authorList>
    </citation>
    <scope>NUCLEOTIDE SEQUENCE [LARGE SCALE GENOMIC DNA]</scope>
    <source>
        <strain evidence="3 4">CGMCC 1.8979</strain>
    </source>
</reference>